<accession>Q2SGY6</accession>
<gene>
    <name evidence="3" type="ordered locus">HCH_03334</name>
</gene>
<evidence type="ECO:0000313" key="4">
    <source>
        <dbReference type="Proteomes" id="UP000000238"/>
    </source>
</evidence>
<organism evidence="3 4">
    <name type="scientific">Hahella chejuensis (strain KCTC 2396)</name>
    <dbReference type="NCBI Taxonomy" id="349521"/>
    <lineage>
        <taxon>Bacteria</taxon>
        <taxon>Pseudomonadati</taxon>
        <taxon>Pseudomonadota</taxon>
        <taxon>Gammaproteobacteria</taxon>
        <taxon>Oceanospirillales</taxon>
        <taxon>Hahellaceae</taxon>
        <taxon>Hahella</taxon>
    </lineage>
</organism>
<dbReference type="PANTHER" id="PTHR42852:SF17">
    <property type="entry name" value="THIOREDOXIN-LIKE PROTEIN HI_1115"/>
    <property type="match status" value="1"/>
</dbReference>
<evidence type="ECO:0000259" key="2">
    <source>
        <dbReference type="PROSITE" id="PS51352"/>
    </source>
</evidence>
<dbReference type="HOGENOM" id="CLU_067528_0_0_6"/>
<dbReference type="Gene3D" id="3.40.30.10">
    <property type="entry name" value="Glutaredoxin"/>
    <property type="match status" value="2"/>
</dbReference>
<dbReference type="InterPro" id="IPR013740">
    <property type="entry name" value="Redoxin"/>
</dbReference>
<dbReference type="InterPro" id="IPR000866">
    <property type="entry name" value="AhpC/TSA"/>
</dbReference>
<dbReference type="KEGG" id="hch:HCH_03334"/>
<keyword evidence="3" id="KW-0413">Isomerase</keyword>
<evidence type="ECO:0000256" key="1">
    <source>
        <dbReference type="SAM" id="SignalP"/>
    </source>
</evidence>
<sequence>MPTQFKGLMKIPLVAFLSLSAFSQSGYAEEVDYSAEGERRAKIAGESLIGAPAPKIRIKDIDGETIDLAQVYGEKPVYLKFWATWCAPCREQMQGFEEIFQKYGDKIQVVAINTGISDNQQSVTAFREKAGLTMPITIDDGELARAFQLRVTPQHVLIDKKGEFAYFGHKDDQELHQALDRVVAEKSAEKPLNNPVLTAKDNGYQVGDIVPNVSFSPIDAQPLSFKFNTPDSKKVAVVFFAPWCEWYLEKTEPKTSKACTQVRELLESQSKQSDVQWVTVSTNLWSSPADLKDYRANYGASMPIVFDEDGKLFKQFGVNQVPTIAVIEPDGIVSLKSSIQDDDFDAALKTIANFK</sequence>
<dbReference type="Pfam" id="PF00578">
    <property type="entry name" value="AhpC-TSA"/>
    <property type="match status" value="1"/>
</dbReference>
<reference evidence="3 4" key="1">
    <citation type="journal article" date="2005" name="Nucleic Acids Res.">
        <title>Genomic blueprint of Hahella chejuensis, a marine microbe producing an algicidal agent.</title>
        <authorList>
            <person name="Jeong H."/>
            <person name="Yim J.H."/>
            <person name="Lee C."/>
            <person name="Choi S.-H."/>
            <person name="Park Y.K."/>
            <person name="Yoon S.H."/>
            <person name="Hur C.-G."/>
            <person name="Kang H.-Y."/>
            <person name="Kim D."/>
            <person name="Lee H.H."/>
            <person name="Park K.H."/>
            <person name="Park S.-H."/>
            <person name="Park H.-S."/>
            <person name="Lee H.K."/>
            <person name="Oh T.K."/>
            <person name="Kim J.F."/>
        </authorList>
    </citation>
    <scope>NUCLEOTIDE SEQUENCE [LARGE SCALE GENOMIC DNA]</scope>
    <source>
        <strain evidence="3 4">KCTC 2396</strain>
    </source>
</reference>
<dbReference type="InterPro" id="IPR013766">
    <property type="entry name" value="Thioredoxin_domain"/>
</dbReference>
<dbReference type="GO" id="GO:0016853">
    <property type="term" value="F:isomerase activity"/>
    <property type="evidence" value="ECO:0007669"/>
    <property type="project" value="UniProtKB-KW"/>
</dbReference>
<protein>
    <submittedName>
        <fullName evidence="3">Thiol-disulfide isomerase and thioredoxins</fullName>
    </submittedName>
</protein>
<evidence type="ECO:0000313" key="3">
    <source>
        <dbReference type="EMBL" id="ABC30088.1"/>
    </source>
</evidence>
<dbReference type="OrthoDB" id="9799347at2"/>
<dbReference type="RefSeq" id="WP_011397157.1">
    <property type="nucleotide sequence ID" value="NC_007645.1"/>
</dbReference>
<dbReference type="Proteomes" id="UP000000238">
    <property type="component" value="Chromosome"/>
</dbReference>
<dbReference type="GO" id="GO:0016209">
    <property type="term" value="F:antioxidant activity"/>
    <property type="evidence" value="ECO:0007669"/>
    <property type="project" value="InterPro"/>
</dbReference>
<feature type="domain" description="Thioredoxin" evidence="2">
    <location>
        <begin position="47"/>
        <end position="184"/>
    </location>
</feature>
<dbReference type="STRING" id="349521.HCH_03334"/>
<keyword evidence="1" id="KW-0732">Signal</keyword>
<dbReference type="PROSITE" id="PS51352">
    <property type="entry name" value="THIOREDOXIN_2"/>
    <property type="match status" value="2"/>
</dbReference>
<dbReference type="eggNOG" id="COG0526">
    <property type="taxonomic scope" value="Bacteria"/>
</dbReference>
<dbReference type="CDD" id="cd02966">
    <property type="entry name" value="TlpA_like_family"/>
    <property type="match status" value="2"/>
</dbReference>
<dbReference type="AlphaFoldDB" id="Q2SGY6"/>
<dbReference type="InterPro" id="IPR036249">
    <property type="entry name" value="Thioredoxin-like_sf"/>
</dbReference>
<feature type="chain" id="PRO_5004215718" evidence="1">
    <location>
        <begin position="29"/>
        <end position="355"/>
    </location>
</feature>
<name>Q2SGY6_HAHCH</name>
<dbReference type="EMBL" id="CP000155">
    <property type="protein sequence ID" value="ABC30088.1"/>
    <property type="molecule type" value="Genomic_DNA"/>
</dbReference>
<feature type="signal peptide" evidence="1">
    <location>
        <begin position="1"/>
        <end position="28"/>
    </location>
</feature>
<keyword evidence="4" id="KW-1185">Reference proteome</keyword>
<dbReference type="InterPro" id="IPR050553">
    <property type="entry name" value="Thioredoxin_ResA/DsbE_sf"/>
</dbReference>
<dbReference type="PANTHER" id="PTHR42852">
    <property type="entry name" value="THIOL:DISULFIDE INTERCHANGE PROTEIN DSBE"/>
    <property type="match status" value="1"/>
</dbReference>
<feature type="domain" description="Thioredoxin" evidence="2">
    <location>
        <begin position="204"/>
        <end position="353"/>
    </location>
</feature>
<proteinExistence type="predicted"/>
<dbReference type="Pfam" id="PF08534">
    <property type="entry name" value="Redoxin"/>
    <property type="match status" value="1"/>
</dbReference>
<dbReference type="SUPFAM" id="SSF52833">
    <property type="entry name" value="Thioredoxin-like"/>
    <property type="match status" value="2"/>
</dbReference>
<dbReference type="GO" id="GO:0016491">
    <property type="term" value="F:oxidoreductase activity"/>
    <property type="evidence" value="ECO:0007669"/>
    <property type="project" value="InterPro"/>
</dbReference>